<dbReference type="PROSITE" id="PS50206">
    <property type="entry name" value="RHODANESE_3"/>
    <property type="match status" value="1"/>
</dbReference>
<evidence type="ECO:0000313" key="2">
    <source>
        <dbReference type="EMBL" id="ABG11414.1"/>
    </source>
</evidence>
<evidence type="ECO:0000259" key="1">
    <source>
        <dbReference type="PROSITE" id="PS50206"/>
    </source>
</evidence>
<dbReference type="Gene3D" id="3.40.250.10">
    <property type="entry name" value="Rhodanese-like domain"/>
    <property type="match status" value="1"/>
</dbReference>
<dbReference type="Gene3D" id="6.10.140.1340">
    <property type="match status" value="1"/>
</dbReference>
<dbReference type="InterPro" id="IPR036873">
    <property type="entry name" value="Rhodanese-like_dom_sf"/>
</dbReference>
<dbReference type="Pfam" id="PF00581">
    <property type="entry name" value="Rhodanese"/>
    <property type="match status" value="1"/>
</dbReference>
<dbReference type="SMART" id="SM00450">
    <property type="entry name" value="RHOD"/>
    <property type="match status" value="1"/>
</dbReference>
<dbReference type="InterPro" id="IPR021309">
    <property type="entry name" value="YgaP-like_TM"/>
</dbReference>
<accession>A0A5Q5BT02</accession>
<dbReference type="PANTHER" id="PTHR43031">
    <property type="entry name" value="FAD-DEPENDENT OXIDOREDUCTASE"/>
    <property type="match status" value="1"/>
</dbReference>
<dbReference type="KEGG" id="mmc:Mmcs_5313"/>
<dbReference type="InterPro" id="IPR001763">
    <property type="entry name" value="Rhodanese-like_dom"/>
</dbReference>
<dbReference type="CDD" id="cd00158">
    <property type="entry name" value="RHOD"/>
    <property type="match status" value="1"/>
</dbReference>
<name>A0A5Q5BT02_MYCSS</name>
<dbReference type="EMBL" id="CP000384">
    <property type="protein sequence ID" value="ABG11414.1"/>
    <property type="molecule type" value="Genomic_DNA"/>
</dbReference>
<protein>
    <submittedName>
        <fullName evidence="2">Rhodanese-like protein</fullName>
    </submittedName>
</protein>
<dbReference type="SUPFAM" id="SSF52821">
    <property type="entry name" value="Rhodanese/Cell cycle control phosphatase"/>
    <property type="match status" value="1"/>
</dbReference>
<dbReference type="PANTHER" id="PTHR43031:SF1">
    <property type="entry name" value="PYRIDINE NUCLEOTIDE-DISULPHIDE OXIDOREDUCTASE"/>
    <property type="match status" value="1"/>
</dbReference>
<feature type="domain" description="Rhodanese" evidence="1">
    <location>
        <begin position="40"/>
        <end position="130"/>
    </location>
</feature>
<organism evidence="2">
    <name type="scientific">Mycobacterium sp. (strain MCS)</name>
    <dbReference type="NCBI Taxonomy" id="164756"/>
    <lineage>
        <taxon>Bacteria</taxon>
        <taxon>Bacillati</taxon>
        <taxon>Actinomycetota</taxon>
        <taxon>Actinomycetes</taxon>
        <taxon>Mycobacteriales</taxon>
        <taxon>Mycobacteriaceae</taxon>
        <taxon>Mycobacterium</taxon>
    </lineage>
</organism>
<sequence length="221" mass="23526" precursor="true">MSLSIPPAVSVSPGRSDERTFRMTAPVTIDSHDLSQMLGSATPPRVIDVRTPGEFETAHIAGAYNVPLDLLREHRDEIIEHLDEDVVLVCRSGQRATQAEETLRQAGLTNVHILDGGITAWEAKGFAVNRGAQRWDLERQVRLVAGSIVLTSILGSIAAPKLKWVAGAIGGGLTFAAVSNTCAMGMMLSKLPYNRGASCDAQSIVAQLVDSAPAKKSVGRS</sequence>
<reference evidence="2" key="1">
    <citation type="submission" date="2006-06" db="EMBL/GenBank/DDBJ databases">
        <title>Complete sequence of chromosome of Mycobacterium sp. MCS.</title>
        <authorList>
            <consortium name="US DOE Joint Genome Institute"/>
            <person name="Copeland A."/>
            <person name="Lucas S."/>
            <person name="Lapidus A."/>
            <person name="Barry K."/>
            <person name="Detter J.C."/>
            <person name="Glavina del Rio T."/>
            <person name="Hammon N."/>
            <person name="Israni S."/>
            <person name="Dalin E."/>
            <person name="Tice H."/>
            <person name="Pitluck S."/>
            <person name="Martinez M."/>
            <person name="Schmutz J."/>
            <person name="Larimer F."/>
            <person name="Land M."/>
            <person name="Hauser L."/>
            <person name="Kyrpides N."/>
            <person name="Kim E."/>
            <person name="Miller C.D."/>
            <person name="Hughes J.E."/>
            <person name="Anderson A.J."/>
            <person name="Sims R.C."/>
            <person name="Richardson P."/>
        </authorList>
    </citation>
    <scope>NUCLEOTIDE SEQUENCE [LARGE SCALE GENOMIC DNA]</scope>
    <source>
        <strain evidence="2">MCS</strain>
    </source>
</reference>
<dbReference type="Pfam" id="PF11127">
    <property type="entry name" value="YgaP-like_TM"/>
    <property type="match status" value="1"/>
</dbReference>
<gene>
    <name evidence="2" type="ordered locus">Mmcs_5313</name>
</gene>
<dbReference type="InterPro" id="IPR050229">
    <property type="entry name" value="GlpE_sulfurtransferase"/>
</dbReference>
<dbReference type="AlphaFoldDB" id="A0A5Q5BT02"/>
<proteinExistence type="predicted"/>